<organism evidence="1 2">
    <name type="scientific">Nonomuraea phyllanthi</name>
    <dbReference type="NCBI Taxonomy" id="2219224"/>
    <lineage>
        <taxon>Bacteria</taxon>
        <taxon>Bacillati</taxon>
        <taxon>Actinomycetota</taxon>
        <taxon>Actinomycetes</taxon>
        <taxon>Streptosporangiales</taxon>
        <taxon>Streptosporangiaceae</taxon>
        <taxon>Nonomuraea</taxon>
    </lineage>
</organism>
<dbReference type="OrthoDB" id="581550at2"/>
<reference evidence="1 2" key="1">
    <citation type="submission" date="2019-10" db="EMBL/GenBank/DDBJ databases">
        <title>Nonomuraea sp. nov., isolated from Phyllanthus amarus.</title>
        <authorList>
            <person name="Klykleung N."/>
            <person name="Tanasupawat S."/>
        </authorList>
    </citation>
    <scope>NUCLEOTIDE SEQUENCE [LARGE SCALE GENOMIC DNA]</scope>
    <source>
        <strain evidence="1 2">PA1-10</strain>
    </source>
</reference>
<accession>A0A5C4WND0</accession>
<evidence type="ECO:0000313" key="2">
    <source>
        <dbReference type="Proteomes" id="UP000312512"/>
    </source>
</evidence>
<comment type="caution">
    <text evidence="1">The sequence shown here is derived from an EMBL/GenBank/DDBJ whole genome shotgun (WGS) entry which is preliminary data.</text>
</comment>
<name>A0A5C4WND0_9ACTN</name>
<dbReference type="InterPro" id="IPR038563">
    <property type="entry name" value="Endonuclease_7_sf"/>
</dbReference>
<dbReference type="InterPro" id="IPR004211">
    <property type="entry name" value="Endonuclease_7"/>
</dbReference>
<protein>
    <recommendedName>
        <fullName evidence="3">Recombinase</fullName>
    </recommendedName>
</protein>
<evidence type="ECO:0008006" key="3">
    <source>
        <dbReference type="Google" id="ProtNLM"/>
    </source>
</evidence>
<dbReference type="Gene3D" id="3.40.1800.10">
    <property type="entry name" value="His-Me finger endonucleases"/>
    <property type="match status" value="2"/>
</dbReference>
<dbReference type="Pfam" id="PF02945">
    <property type="entry name" value="Endonuclease_7"/>
    <property type="match status" value="2"/>
</dbReference>
<dbReference type="EMBL" id="VDLX02000004">
    <property type="protein sequence ID" value="KAB8195227.1"/>
    <property type="molecule type" value="Genomic_DNA"/>
</dbReference>
<gene>
    <name evidence="1" type="ORF">FH608_012705</name>
</gene>
<proteinExistence type="predicted"/>
<keyword evidence="2" id="KW-1185">Reference proteome</keyword>
<dbReference type="Proteomes" id="UP000312512">
    <property type="component" value="Unassembled WGS sequence"/>
</dbReference>
<evidence type="ECO:0000313" key="1">
    <source>
        <dbReference type="EMBL" id="KAB8195227.1"/>
    </source>
</evidence>
<dbReference type="AlphaFoldDB" id="A0A5C4WND0"/>
<dbReference type="SUPFAM" id="SSF54060">
    <property type="entry name" value="His-Me finger endonucleases"/>
    <property type="match status" value="2"/>
</dbReference>
<sequence length="332" mass="37878">MGTPDGMKRCPDCGEVKPVAAFGLNKRMADGRARYCKICFRRRSTQSYRKRMAEQGRVVREAIAVPEGNKYCPRCREIKPVTEFGRNRAEKSGLTAYCKPCHNEVMQENRIKNHGSARNYHLKRRYGITEDDFERMLAQQGGLCAICRVVPGTFVDHSHRTGEVRGVLCFNCNNGLGHFGDNTVLLELAALYLDGEVLWPEFVVLPEQRRSDEVAPSRTYHLTQRYQVRHEDVERMISGQHGLCVVCWDRPPEHVDHCHRTGDVRYALCLPCNSGIGQFRDDPGVVRRALSYVEATVVDGDEIEVSEEELQELIRAEEELRADFYSRVSRVG</sequence>
<dbReference type="InterPro" id="IPR044925">
    <property type="entry name" value="His-Me_finger_sf"/>
</dbReference>